<dbReference type="RefSeq" id="WP_226614508.1">
    <property type="nucleotide sequence ID" value="NZ_JAJAQI010000111.1"/>
</dbReference>
<keyword evidence="3" id="KW-1185">Reference proteome</keyword>
<proteinExistence type="predicted"/>
<evidence type="ECO:0000259" key="1">
    <source>
        <dbReference type="Pfam" id="PF01872"/>
    </source>
</evidence>
<gene>
    <name evidence="2" type="ORF">LHA35_27795</name>
</gene>
<evidence type="ECO:0000313" key="3">
    <source>
        <dbReference type="Proteomes" id="UP001139311"/>
    </source>
</evidence>
<dbReference type="Pfam" id="PF01872">
    <property type="entry name" value="RibD_C"/>
    <property type="match status" value="1"/>
</dbReference>
<sequence length="177" mass="18817">MGRTLWHCHIAVSLDGRIARPDGGVEDWLAADYPAEDFGFGAFLAGVDAILMGRGSYDAVRRMGDWPYAGKPTVILTSRALPDAPPGVMARAGDIAAIAAEMEACGHGRVWLFGGGQVIRSMLAIGRLDLLEMALIPVVLGEGIPLFPAGTPEVALRLLQCEAKPRGALHLVYERVA</sequence>
<feature type="domain" description="Bacterial bifunctional deaminase-reductase C-terminal" evidence="1">
    <location>
        <begin position="8"/>
        <end position="166"/>
    </location>
</feature>
<dbReference type="InterPro" id="IPR002734">
    <property type="entry name" value="RibDG_C"/>
</dbReference>
<dbReference type="GO" id="GO:0009231">
    <property type="term" value="P:riboflavin biosynthetic process"/>
    <property type="evidence" value="ECO:0007669"/>
    <property type="project" value="InterPro"/>
</dbReference>
<dbReference type="SUPFAM" id="SSF53597">
    <property type="entry name" value="Dihydrofolate reductase-like"/>
    <property type="match status" value="1"/>
</dbReference>
<dbReference type="PANTHER" id="PTHR38011:SF11">
    <property type="entry name" value="2,5-DIAMINO-6-RIBOSYLAMINO-4(3H)-PYRIMIDINONE 5'-PHOSPHATE REDUCTASE"/>
    <property type="match status" value="1"/>
</dbReference>
<dbReference type="PANTHER" id="PTHR38011">
    <property type="entry name" value="DIHYDROFOLATE REDUCTASE FAMILY PROTEIN (AFU_ORTHOLOGUE AFUA_8G06820)"/>
    <property type="match status" value="1"/>
</dbReference>
<dbReference type="AlphaFoldDB" id="A0A9X1IJ60"/>
<organism evidence="2 3">
    <name type="scientific">Roseicella aerolata</name>
    <dbReference type="NCBI Taxonomy" id="2883479"/>
    <lineage>
        <taxon>Bacteria</taxon>
        <taxon>Pseudomonadati</taxon>
        <taxon>Pseudomonadota</taxon>
        <taxon>Alphaproteobacteria</taxon>
        <taxon>Acetobacterales</taxon>
        <taxon>Roseomonadaceae</taxon>
        <taxon>Roseicella</taxon>
    </lineage>
</organism>
<accession>A0A9X1IJ60</accession>
<dbReference type="GO" id="GO:0008703">
    <property type="term" value="F:5-amino-6-(5-phosphoribosylamino)uracil reductase activity"/>
    <property type="evidence" value="ECO:0007669"/>
    <property type="project" value="InterPro"/>
</dbReference>
<dbReference type="InterPro" id="IPR024072">
    <property type="entry name" value="DHFR-like_dom_sf"/>
</dbReference>
<dbReference type="Gene3D" id="3.40.430.10">
    <property type="entry name" value="Dihydrofolate Reductase, subunit A"/>
    <property type="match status" value="1"/>
</dbReference>
<dbReference type="InterPro" id="IPR050765">
    <property type="entry name" value="Riboflavin_Biosynth_HTPR"/>
</dbReference>
<dbReference type="EMBL" id="JAJAQI010000111">
    <property type="protein sequence ID" value="MCB4825512.1"/>
    <property type="molecule type" value="Genomic_DNA"/>
</dbReference>
<reference evidence="2" key="1">
    <citation type="submission" date="2021-10" db="EMBL/GenBank/DDBJ databases">
        <title>Roseicella aerolatum sp. nov., isolated from aerosols of e-waste dismantling site.</title>
        <authorList>
            <person name="Qin T."/>
        </authorList>
    </citation>
    <scope>NUCLEOTIDE SEQUENCE</scope>
    <source>
        <strain evidence="2">GB24</strain>
    </source>
</reference>
<evidence type="ECO:0000313" key="2">
    <source>
        <dbReference type="EMBL" id="MCB4825512.1"/>
    </source>
</evidence>
<dbReference type="Proteomes" id="UP001139311">
    <property type="component" value="Unassembled WGS sequence"/>
</dbReference>
<name>A0A9X1IJ60_9PROT</name>
<comment type="caution">
    <text evidence="2">The sequence shown here is derived from an EMBL/GenBank/DDBJ whole genome shotgun (WGS) entry which is preliminary data.</text>
</comment>
<protein>
    <submittedName>
        <fullName evidence="2">Dihydrofolate reductase family protein</fullName>
    </submittedName>
</protein>